<organism evidence="9 10">
    <name type="scientific">Hoylesella pleuritidis F0068</name>
    <dbReference type="NCBI Taxonomy" id="1081904"/>
    <lineage>
        <taxon>Bacteria</taxon>
        <taxon>Pseudomonadati</taxon>
        <taxon>Bacteroidota</taxon>
        <taxon>Bacteroidia</taxon>
        <taxon>Bacteroidales</taxon>
        <taxon>Prevotellaceae</taxon>
        <taxon>Hoylesella</taxon>
    </lineage>
</organism>
<dbReference type="AlphaFoldDB" id="U2MEP3"/>
<keyword evidence="6 7" id="KW-0472">Membrane</keyword>
<dbReference type="EMBL" id="AWET01000051">
    <property type="protein sequence ID" value="ERJ97783.1"/>
    <property type="molecule type" value="Genomic_DNA"/>
</dbReference>
<keyword evidence="4 7" id="KW-0812">Transmembrane</keyword>
<comment type="subcellular location">
    <subcellularLocation>
        <location evidence="1">Membrane</location>
        <topology evidence="1">Multi-pass membrane protein</topology>
    </subcellularLocation>
</comment>
<sequence length="317" mass="36177">MMKIYIVIPCYNEEEVLCWAVDKLQTVVDRLRDETATEARLMLVDDGSSDKTWPLICQLTEKFANISGIRLSHNVGHQRALWAGLEQTVDQCDAAVSIDADLQDDENAIIDMVKQVKQGCDIVYGVRKERKTDAFFKRFTAQTFYRLMRSVDQEMIYNHADYRMMTTRTVRALLAFPERNLFLRGLVRQLGFNEGFVFYNRTARTAGQSKYPLHKMLSFSVDGITSFSTAPLKWITVIGLLMTLVSVVMIGFALIEYAQGNTIQGWTSTLTSLWFIGGVVTTGVGITGVYVGKIYTEVKRRPRYFVMERRNGIEINH</sequence>
<dbReference type="InterPro" id="IPR001173">
    <property type="entry name" value="Glyco_trans_2-like"/>
</dbReference>
<dbReference type="EC" id="2.4.-.-" evidence="9"/>
<dbReference type="SUPFAM" id="SSF53448">
    <property type="entry name" value="Nucleotide-diphospho-sugar transferases"/>
    <property type="match status" value="1"/>
</dbReference>
<dbReference type="Proteomes" id="UP000016600">
    <property type="component" value="Unassembled WGS sequence"/>
</dbReference>
<dbReference type="InterPro" id="IPR029044">
    <property type="entry name" value="Nucleotide-diphossugar_trans"/>
</dbReference>
<dbReference type="InterPro" id="IPR050256">
    <property type="entry name" value="Glycosyltransferase_2"/>
</dbReference>
<evidence type="ECO:0000313" key="10">
    <source>
        <dbReference type="Proteomes" id="UP000016600"/>
    </source>
</evidence>
<dbReference type="Gene3D" id="3.90.550.10">
    <property type="entry name" value="Spore Coat Polysaccharide Biosynthesis Protein SpsA, Chain A"/>
    <property type="match status" value="1"/>
</dbReference>
<dbReference type="CDD" id="cd04187">
    <property type="entry name" value="DPM1_like_bac"/>
    <property type="match status" value="1"/>
</dbReference>
<accession>U2MEP3</accession>
<protein>
    <submittedName>
        <fullName evidence="9">Glycosyltransferase, group 2 family protein</fullName>
        <ecNumber evidence="9">2.4.-.-</ecNumber>
    </submittedName>
</protein>
<feature type="transmembrane region" description="Helical" evidence="7">
    <location>
        <begin position="234"/>
        <end position="255"/>
    </location>
</feature>
<keyword evidence="3 9" id="KW-0808">Transferase</keyword>
<gene>
    <name evidence="9" type="ORF">HMPREF1218_0795</name>
</gene>
<dbReference type="GO" id="GO:0016757">
    <property type="term" value="F:glycosyltransferase activity"/>
    <property type="evidence" value="ECO:0007669"/>
    <property type="project" value="UniProtKB-KW"/>
</dbReference>
<evidence type="ECO:0000259" key="8">
    <source>
        <dbReference type="Pfam" id="PF00535"/>
    </source>
</evidence>
<proteinExistence type="predicted"/>
<evidence type="ECO:0000256" key="5">
    <source>
        <dbReference type="ARBA" id="ARBA00022989"/>
    </source>
</evidence>
<feature type="domain" description="Glycosyltransferase 2-like" evidence="8">
    <location>
        <begin position="6"/>
        <end position="165"/>
    </location>
</feature>
<dbReference type="PANTHER" id="PTHR48090">
    <property type="entry name" value="UNDECAPRENYL-PHOSPHATE 4-DEOXY-4-FORMAMIDO-L-ARABINOSE TRANSFERASE-RELATED"/>
    <property type="match status" value="1"/>
</dbReference>
<name>U2MEP3_9BACT</name>
<dbReference type="Pfam" id="PF00535">
    <property type="entry name" value="Glycos_transf_2"/>
    <property type="match status" value="1"/>
</dbReference>
<evidence type="ECO:0000256" key="2">
    <source>
        <dbReference type="ARBA" id="ARBA00022676"/>
    </source>
</evidence>
<evidence type="ECO:0000313" key="9">
    <source>
        <dbReference type="EMBL" id="ERJ97783.1"/>
    </source>
</evidence>
<dbReference type="GO" id="GO:0005886">
    <property type="term" value="C:plasma membrane"/>
    <property type="evidence" value="ECO:0007669"/>
    <property type="project" value="TreeGrafter"/>
</dbReference>
<dbReference type="PANTHER" id="PTHR48090:SF1">
    <property type="entry name" value="PROPHAGE BACTOPRENOL GLUCOSYL TRANSFERASE HOMOLOG"/>
    <property type="match status" value="1"/>
</dbReference>
<evidence type="ECO:0000256" key="7">
    <source>
        <dbReference type="SAM" id="Phobius"/>
    </source>
</evidence>
<feature type="transmembrane region" description="Helical" evidence="7">
    <location>
        <begin position="275"/>
        <end position="295"/>
    </location>
</feature>
<evidence type="ECO:0000256" key="3">
    <source>
        <dbReference type="ARBA" id="ARBA00022679"/>
    </source>
</evidence>
<keyword evidence="5 7" id="KW-1133">Transmembrane helix</keyword>
<keyword evidence="10" id="KW-1185">Reference proteome</keyword>
<reference evidence="9 10" key="1">
    <citation type="submission" date="2013-08" db="EMBL/GenBank/DDBJ databases">
        <authorList>
            <person name="Durkin A.S."/>
            <person name="Haft D.R."/>
            <person name="McCorrison J."/>
            <person name="Torralba M."/>
            <person name="Gillis M."/>
            <person name="Haft D.H."/>
            <person name="Methe B."/>
            <person name="Sutton G."/>
            <person name="Nelson K.E."/>
        </authorList>
    </citation>
    <scope>NUCLEOTIDE SEQUENCE [LARGE SCALE GENOMIC DNA]</scope>
    <source>
        <strain evidence="9 10">F0068</strain>
    </source>
</reference>
<evidence type="ECO:0000256" key="6">
    <source>
        <dbReference type="ARBA" id="ARBA00023136"/>
    </source>
</evidence>
<keyword evidence="2 9" id="KW-0328">Glycosyltransferase</keyword>
<evidence type="ECO:0000256" key="1">
    <source>
        <dbReference type="ARBA" id="ARBA00004141"/>
    </source>
</evidence>
<comment type="caution">
    <text evidence="9">The sequence shown here is derived from an EMBL/GenBank/DDBJ whole genome shotgun (WGS) entry which is preliminary data.</text>
</comment>
<evidence type="ECO:0000256" key="4">
    <source>
        <dbReference type="ARBA" id="ARBA00022692"/>
    </source>
</evidence>
<dbReference type="PATRIC" id="fig|1081904.3.peg.2291"/>